<comment type="caution">
    <text evidence="1">The sequence shown here is derived from an EMBL/GenBank/DDBJ whole genome shotgun (WGS) entry which is preliminary data.</text>
</comment>
<organism evidence="1 2">
    <name type="scientific">Solanum commersonii</name>
    <name type="common">Commerson's wild potato</name>
    <name type="synonym">Commerson's nightshade</name>
    <dbReference type="NCBI Taxonomy" id="4109"/>
    <lineage>
        <taxon>Eukaryota</taxon>
        <taxon>Viridiplantae</taxon>
        <taxon>Streptophyta</taxon>
        <taxon>Embryophyta</taxon>
        <taxon>Tracheophyta</taxon>
        <taxon>Spermatophyta</taxon>
        <taxon>Magnoliopsida</taxon>
        <taxon>eudicotyledons</taxon>
        <taxon>Gunneridae</taxon>
        <taxon>Pentapetalae</taxon>
        <taxon>asterids</taxon>
        <taxon>lamiids</taxon>
        <taxon>Solanales</taxon>
        <taxon>Solanaceae</taxon>
        <taxon>Solanoideae</taxon>
        <taxon>Solaneae</taxon>
        <taxon>Solanum</taxon>
    </lineage>
</organism>
<dbReference type="AlphaFoldDB" id="A0A9J5YVI3"/>
<sequence length="142" mass="15712">MKSPSQGFLNINFFFDDRGVRANFRAPRLIPRDTSPPPTSKRYQANTMGLVVVGWDTFRGLLIASTLSAGVLLTLLVKASGEGGQGRDQDQGLLIAGKDEHTSTWSQDRVLKANDLAYSYWLPPLAVKSSIFEKFTIVDTDY</sequence>
<proteinExistence type="predicted"/>
<keyword evidence="2" id="KW-1185">Reference proteome</keyword>
<protein>
    <submittedName>
        <fullName evidence="1">Uncharacterized protein</fullName>
    </submittedName>
</protein>
<reference evidence="1 2" key="1">
    <citation type="submission" date="2020-09" db="EMBL/GenBank/DDBJ databases">
        <title>De no assembly of potato wild relative species, Solanum commersonii.</title>
        <authorList>
            <person name="Cho K."/>
        </authorList>
    </citation>
    <scope>NUCLEOTIDE SEQUENCE [LARGE SCALE GENOMIC DNA]</scope>
    <source>
        <strain evidence="1">LZ3.2</strain>
        <tissue evidence="1">Leaf</tissue>
    </source>
</reference>
<evidence type="ECO:0000313" key="1">
    <source>
        <dbReference type="EMBL" id="KAG5604747.1"/>
    </source>
</evidence>
<dbReference type="EMBL" id="JACXVP010000005">
    <property type="protein sequence ID" value="KAG5604747.1"/>
    <property type="molecule type" value="Genomic_DNA"/>
</dbReference>
<name>A0A9J5YVI3_SOLCO</name>
<gene>
    <name evidence="1" type="ORF">H5410_026239</name>
</gene>
<accession>A0A9J5YVI3</accession>
<dbReference type="Proteomes" id="UP000824120">
    <property type="component" value="Chromosome 5"/>
</dbReference>
<evidence type="ECO:0000313" key="2">
    <source>
        <dbReference type="Proteomes" id="UP000824120"/>
    </source>
</evidence>